<evidence type="ECO:0000256" key="1">
    <source>
        <dbReference type="ARBA" id="ARBA00022679"/>
    </source>
</evidence>
<keyword evidence="1" id="KW-0808">Transferase</keyword>
<dbReference type="InterPro" id="IPR003673">
    <property type="entry name" value="CoA-Trfase_fam_III"/>
</dbReference>
<organism evidence="3 4">
    <name type="scientific">Algimonas porphyrae</name>
    <dbReference type="NCBI Taxonomy" id="1128113"/>
    <lineage>
        <taxon>Bacteria</taxon>
        <taxon>Pseudomonadati</taxon>
        <taxon>Pseudomonadota</taxon>
        <taxon>Alphaproteobacteria</taxon>
        <taxon>Maricaulales</taxon>
        <taxon>Robiginitomaculaceae</taxon>
        <taxon>Algimonas</taxon>
    </lineage>
</organism>
<reference evidence="3" key="1">
    <citation type="journal article" date="2014" name="Int. J. Syst. Evol. Microbiol.">
        <title>Complete genome of a new Firmicutes species belonging to the dominant human colonic microbiota ('Ruminococcus bicirculans') reveals two chromosomes and a selective capacity to utilize plant glucans.</title>
        <authorList>
            <consortium name="NISC Comparative Sequencing Program"/>
            <person name="Wegmann U."/>
            <person name="Louis P."/>
            <person name="Goesmann A."/>
            <person name="Henrissat B."/>
            <person name="Duncan S.H."/>
            <person name="Flint H.J."/>
        </authorList>
    </citation>
    <scope>NUCLEOTIDE SEQUENCE</scope>
    <source>
        <strain evidence="3">NBRC 108216</strain>
    </source>
</reference>
<evidence type="ECO:0000313" key="3">
    <source>
        <dbReference type="EMBL" id="GLQ19873.1"/>
    </source>
</evidence>
<keyword evidence="4" id="KW-1185">Reference proteome</keyword>
<comment type="caution">
    <text evidence="3">The sequence shown here is derived from an EMBL/GenBank/DDBJ whole genome shotgun (WGS) entry which is preliminary data.</text>
</comment>
<evidence type="ECO:0000313" key="4">
    <source>
        <dbReference type="Proteomes" id="UP001161390"/>
    </source>
</evidence>
<dbReference type="Proteomes" id="UP001161390">
    <property type="component" value="Unassembled WGS sequence"/>
</dbReference>
<dbReference type="Pfam" id="PF02515">
    <property type="entry name" value="CoA_transf_3"/>
    <property type="match status" value="1"/>
</dbReference>
<name>A0ABQ5UXI8_9PROT</name>
<dbReference type="InterPro" id="IPR023606">
    <property type="entry name" value="CoA-Trfase_III_dom_1_sf"/>
</dbReference>
<protein>
    <submittedName>
        <fullName evidence="3">Succinyl-CoA--D-citramalate CoA-transferase</fullName>
    </submittedName>
</protein>
<dbReference type="Gene3D" id="3.30.1540.10">
    <property type="entry name" value="formyl-coa transferase, domain 3"/>
    <property type="match status" value="1"/>
</dbReference>
<dbReference type="PANTHER" id="PTHR48228:SF6">
    <property type="entry name" value="L-CARNITINE COA-TRANSFERASE"/>
    <property type="match status" value="1"/>
</dbReference>
<evidence type="ECO:0000256" key="2">
    <source>
        <dbReference type="SAM" id="MobiDB-lite"/>
    </source>
</evidence>
<dbReference type="SUPFAM" id="SSF89796">
    <property type="entry name" value="CoA-transferase family III (CaiB/BaiF)"/>
    <property type="match status" value="1"/>
</dbReference>
<gene>
    <name evidence="3" type="ORF">GCM10007854_08280</name>
</gene>
<accession>A0ABQ5UXI8</accession>
<dbReference type="EMBL" id="BSNJ01000002">
    <property type="protein sequence ID" value="GLQ19873.1"/>
    <property type="molecule type" value="Genomic_DNA"/>
</dbReference>
<sequence>MTDMSQRRQGALTDLKVIECAQLIAGPFCGQLLADHGAQVIKVEQPGVGDPMRTWGRDGFPLSWEILARNKESVFLNLRDADGQTALKALVAEADILIENFRPGTMEKWGLSYETLSAINPALIMVRVSGYGQTGPYAKRAGYAAVGEAMGGLRALMGDPDRKPARAGISLGDSLAGMFATIGALTALHHRDRTGEGQVVDASIYESVLALTEATIPEHAIEGFTRQRSGSYLPGIAPSNIYDCADGQVVIGANQDTVFARLAEAMGAPELASDPRYGDHVARGENQIELDARITDWTSQRSADAVQAIMDDHGVPCSKLYRAADMLTDPHYAAREAVVTVQSDRYGQVPMPGVFPKLSKTPGAVRHSGKGTPDL</sequence>
<dbReference type="InterPro" id="IPR044855">
    <property type="entry name" value="CoA-Trfase_III_dom3_sf"/>
</dbReference>
<feature type="region of interest" description="Disordered" evidence="2">
    <location>
        <begin position="352"/>
        <end position="375"/>
    </location>
</feature>
<proteinExistence type="predicted"/>
<dbReference type="Gene3D" id="3.40.50.10540">
    <property type="entry name" value="Crotonobetainyl-coa:carnitine coa-transferase, domain 1"/>
    <property type="match status" value="1"/>
</dbReference>
<reference evidence="3" key="2">
    <citation type="submission" date="2023-01" db="EMBL/GenBank/DDBJ databases">
        <title>Draft genome sequence of Algimonas porphyrae strain NBRC 108216.</title>
        <authorList>
            <person name="Sun Q."/>
            <person name="Mori K."/>
        </authorList>
    </citation>
    <scope>NUCLEOTIDE SEQUENCE</scope>
    <source>
        <strain evidence="3">NBRC 108216</strain>
    </source>
</reference>
<dbReference type="PANTHER" id="PTHR48228">
    <property type="entry name" value="SUCCINYL-COA--D-CITRAMALATE COA-TRANSFERASE"/>
    <property type="match status" value="1"/>
</dbReference>
<dbReference type="RefSeq" id="WP_284369927.1">
    <property type="nucleotide sequence ID" value="NZ_BSNJ01000002.1"/>
</dbReference>
<dbReference type="InterPro" id="IPR050509">
    <property type="entry name" value="CoA-transferase_III"/>
</dbReference>